<dbReference type="Proteomes" id="UP000831692">
    <property type="component" value="Chromosome"/>
</dbReference>
<evidence type="ECO:0000313" key="2">
    <source>
        <dbReference type="Proteomes" id="UP000831692"/>
    </source>
</evidence>
<sequence length="62" mass="7201">MIKKFCIWYLRITETPVFLNLETVDGDINLAAKKGPVFLSADTGPYGVFLNYKSKRKVRRYD</sequence>
<gene>
    <name evidence="1" type="ORF">ENLAB_14700</name>
</gene>
<name>A0ABM7XS45_9ENTE</name>
<dbReference type="EMBL" id="AP025635">
    <property type="protein sequence ID" value="BDG67906.1"/>
    <property type="molecule type" value="Genomic_DNA"/>
</dbReference>
<keyword evidence="2" id="KW-1185">Reference proteome</keyword>
<dbReference type="RefSeq" id="WP_142425404.1">
    <property type="nucleotide sequence ID" value="NZ_AP025635.1"/>
</dbReference>
<reference evidence="1 2" key="1">
    <citation type="submission" date="2022-03" db="EMBL/GenBank/DDBJ databases">
        <title>Complete genome sequence of Enterococcus innesii DB-1.</title>
        <authorList>
            <person name="Fukuda D."/>
            <person name="Nolasco-Hipolito C."/>
        </authorList>
    </citation>
    <scope>NUCLEOTIDE SEQUENCE [LARGE SCALE GENOMIC DNA]</scope>
    <source>
        <strain evidence="1 2">DB-1</strain>
    </source>
</reference>
<proteinExistence type="predicted"/>
<accession>A0ABM7XS45</accession>
<dbReference type="GeneID" id="83457452"/>
<organism evidence="1 2">
    <name type="scientific">Enterococcus innesii</name>
    <dbReference type="NCBI Taxonomy" id="2839759"/>
    <lineage>
        <taxon>Bacteria</taxon>
        <taxon>Bacillati</taxon>
        <taxon>Bacillota</taxon>
        <taxon>Bacilli</taxon>
        <taxon>Lactobacillales</taxon>
        <taxon>Enterococcaceae</taxon>
        <taxon>Enterococcus</taxon>
    </lineage>
</organism>
<evidence type="ECO:0000313" key="1">
    <source>
        <dbReference type="EMBL" id="BDG67906.1"/>
    </source>
</evidence>
<protein>
    <submittedName>
        <fullName evidence="1">Uncharacterized protein</fullName>
    </submittedName>
</protein>